<evidence type="ECO:0000259" key="9">
    <source>
        <dbReference type="Pfam" id="PF08638"/>
    </source>
</evidence>
<dbReference type="GO" id="GO:0006357">
    <property type="term" value="P:regulation of transcription by RNA polymerase II"/>
    <property type="evidence" value="ECO:0007669"/>
    <property type="project" value="InterPro"/>
</dbReference>
<evidence type="ECO:0000256" key="2">
    <source>
        <dbReference type="ARBA" id="ARBA00007813"/>
    </source>
</evidence>
<protein>
    <recommendedName>
        <fullName evidence="7">Mediator of RNA polymerase II transcription subunit 14</fullName>
    </recommendedName>
    <alternativeName>
        <fullName evidence="7">Mediator complex subunit 14</fullName>
    </alternativeName>
</protein>
<evidence type="ECO:0000256" key="8">
    <source>
        <dbReference type="SAM" id="MobiDB-lite"/>
    </source>
</evidence>
<feature type="domain" description="Mediator complex subunit MED14 N-terminal" evidence="9">
    <location>
        <begin position="9"/>
        <end position="135"/>
    </location>
</feature>
<dbReference type="Proteomes" id="UP001300502">
    <property type="component" value="Unassembled WGS sequence"/>
</dbReference>
<keyword evidence="5 7" id="KW-0804">Transcription</keyword>
<evidence type="ECO:0000313" key="10">
    <source>
        <dbReference type="EMBL" id="KAK4527370.1"/>
    </source>
</evidence>
<comment type="subunit">
    <text evidence="7">Component of the Mediator complex.</text>
</comment>
<dbReference type="AlphaFoldDB" id="A0AAV9IIV4"/>
<dbReference type="GO" id="GO:0016592">
    <property type="term" value="C:mediator complex"/>
    <property type="evidence" value="ECO:0007669"/>
    <property type="project" value="UniProtKB-UniRule"/>
</dbReference>
<dbReference type="EMBL" id="JANCYU010000051">
    <property type="protein sequence ID" value="KAK4527370.1"/>
    <property type="molecule type" value="Genomic_DNA"/>
</dbReference>
<comment type="function">
    <text evidence="7">Component of the Mediator complex, a coactivator involved in the regulated transcription of nearly all RNA polymerase II-dependent genes. Mediator functions as a bridge to convey information from gene-specific regulatory proteins to the basal RNA polymerase II transcription machinery. Mediator is recruited to promoters by direct interactions with regulatory proteins and serves as a scaffold for the assembly of a functional preinitiation complex with RNA polymerase II and the general transcription factors.</text>
</comment>
<evidence type="ECO:0000256" key="5">
    <source>
        <dbReference type="ARBA" id="ARBA00023163"/>
    </source>
</evidence>
<dbReference type="GO" id="GO:0070847">
    <property type="term" value="C:core mediator complex"/>
    <property type="evidence" value="ECO:0007669"/>
    <property type="project" value="TreeGrafter"/>
</dbReference>
<evidence type="ECO:0000256" key="7">
    <source>
        <dbReference type="RuleBase" id="RU365082"/>
    </source>
</evidence>
<evidence type="ECO:0000256" key="6">
    <source>
        <dbReference type="ARBA" id="ARBA00023242"/>
    </source>
</evidence>
<sequence length="1109" mass="127559">MNDQETPKVSLARLVRYTTRNCYKELQKLVENCLEEESATAKASLYEFLLSERYRFTRLLVLLKWYSRYGRAHEYCEEKIAESRGLLASYESSADGLWTVHNKLSDACLPLIPIQSATEILATGGYGRLPSILYRNFVNKEYLLGLDGGKEATDVLKNSDWLGLVSRTLLLSSVSKNPNLRLYYDKTGQWEHALEVGSSLGAWSLVLMATAKDDQIVGWKVLQVRIFIKGVFQEAVTDRQNNQMEQSVLSREQELYLRGICQQIFDQHCSSEESKSAISQAVLESGRFLEEKICIPLAMDILRLQALRLSKNPLFVFKLQKDKDAVYLKFWQDPLSNSTEMRISPLTKDGQVENLKDQNRSQQLFEYPNGSCLLVVRHWPFCIHMSLVDTKHRADSSKDSFLRQVVLNPKSGKVSPKTISESLLDISIQKISFESIVVHLLSFKCRYLLERLKEELTSRKELANRKKKISLEYENGVHVAENQFSVAYLLVPIIGNIVVRMHVSLISGKLCAYTNDEYAWLKDKRCSTGYTEFSPMDYSGIVQFIIDHEKCIIRTATYCQLKALSLVIRDDYFASRVSDEKLMNALWDKYTISCYADLDTCIALSPLNCFGTTKTSSTESERYEFYCATLTAYNLFFVYHKKFDSEWLLTHCLNASLGARWLAVIETRKRQQELDTILEESPLESNLRQCFKSIPTDNCHNGFFYVVEENTMRNVRLVTAFSLPVERGIVYTSSWSVRRVWFDYSFSFLDQSQDLGWRRLLSRFSSVQWSDNEGGIRLWHFGGQNLKASLILTYAHGHICVKRLVGDIVIAQHISKLVRSISANPHLAVELVWKNWRELVVVNKPLHDFLPRTSASPHHRMPYIYIRLDLRRHYTFRNYEDMKEEGRTSKESKWKRRYSYLLKEALFPTLEIFPSSSPTKQLCEVAEQVLFRSFGDICHYSDVLLDHICFLVECFLLLGSRFQISVSNLFRIEVSHLVSREKERALFCAIEISFEQSPKAILIKNLGHFTQSFQMGPDSNTRNKAMATSGRTPVNLNRVSELWNALQNVISSCRNEISVTTPNNDQIVLERNDLLILLERFSVSTEQNKVASSSSAAMNSGSVVGRSRR</sequence>
<dbReference type="Pfam" id="PF08638">
    <property type="entry name" value="Med14"/>
    <property type="match status" value="1"/>
</dbReference>
<name>A0AAV9IIV4_9RHOD</name>
<keyword evidence="11" id="KW-1185">Reference proteome</keyword>
<comment type="similarity">
    <text evidence="2 7">Belongs to the Mediator complex subunit 14 family.</text>
</comment>
<keyword evidence="6 7" id="KW-0539">Nucleus</keyword>
<comment type="subcellular location">
    <subcellularLocation>
        <location evidence="1 7">Nucleus</location>
    </subcellularLocation>
</comment>
<organism evidence="10 11">
    <name type="scientific">Galdieria yellowstonensis</name>
    <dbReference type="NCBI Taxonomy" id="3028027"/>
    <lineage>
        <taxon>Eukaryota</taxon>
        <taxon>Rhodophyta</taxon>
        <taxon>Bangiophyceae</taxon>
        <taxon>Galdieriales</taxon>
        <taxon>Galdieriaceae</taxon>
        <taxon>Galdieria</taxon>
    </lineage>
</organism>
<evidence type="ECO:0000256" key="3">
    <source>
        <dbReference type="ARBA" id="ARBA00023015"/>
    </source>
</evidence>
<dbReference type="InterPro" id="IPR055122">
    <property type="entry name" value="Med14_N"/>
</dbReference>
<feature type="compositionally biased region" description="Low complexity" evidence="8">
    <location>
        <begin position="1090"/>
        <end position="1109"/>
    </location>
</feature>
<comment type="caution">
    <text evidence="10">The sequence shown here is derived from an EMBL/GenBank/DDBJ whole genome shotgun (WGS) entry which is preliminary data.</text>
</comment>
<evidence type="ECO:0000256" key="1">
    <source>
        <dbReference type="ARBA" id="ARBA00004123"/>
    </source>
</evidence>
<feature type="region of interest" description="Disordered" evidence="8">
    <location>
        <begin position="1089"/>
        <end position="1109"/>
    </location>
</feature>
<dbReference type="GO" id="GO:0003712">
    <property type="term" value="F:transcription coregulator activity"/>
    <property type="evidence" value="ECO:0007669"/>
    <property type="project" value="UniProtKB-UniRule"/>
</dbReference>
<dbReference type="PANTHER" id="PTHR12809">
    <property type="entry name" value="MEDIATOR COMPLEX SUBUNIT"/>
    <property type="match status" value="1"/>
</dbReference>
<gene>
    <name evidence="10" type="ORF">GAYE_SCF39G5292</name>
</gene>
<evidence type="ECO:0000256" key="4">
    <source>
        <dbReference type="ARBA" id="ARBA00023159"/>
    </source>
</evidence>
<keyword evidence="4 7" id="KW-0010">Activator</keyword>
<dbReference type="InterPro" id="IPR013947">
    <property type="entry name" value="Mediator_Med14"/>
</dbReference>
<accession>A0AAV9IIV4</accession>
<evidence type="ECO:0000313" key="11">
    <source>
        <dbReference type="Proteomes" id="UP001300502"/>
    </source>
</evidence>
<reference evidence="10 11" key="1">
    <citation type="submission" date="2022-07" db="EMBL/GenBank/DDBJ databases">
        <title>Genome-wide signatures of adaptation to extreme environments.</title>
        <authorList>
            <person name="Cho C.H."/>
            <person name="Yoon H.S."/>
        </authorList>
    </citation>
    <scope>NUCLEOTIDE SEQUENCE [LARGE SCALE GENOMIC DNA]</scope>
    <source>
        <strain evidence="10 11">108.79 E11</strain>
    </source>
</reference>
<dbReference type="PANTHER" id="PTHR12809:SF2">
    <property type="entry name" value="MEDIATOR OF RNA POLYMERASE II TRANSCRIPTION SUBUNIT 14"/>
    <property type="match status" value="1"/>
</dbReference>
<proteinExistence type="inferred from homology"/>
<keyword evidence="3 7" id="KW-0805">Transcription regulation</keyword>